<keyword evidence="8" id="KW-1185">Reference proteome</keyword>
<dbReference type="InterPro" id="IPR033452">
    <property type="entry name" value="GH30_C"/>
</dbReference>
<evidence type="ECO:0000256" key="4">
    <source>
        <dbReference type="RuleBase" id="RU361188"/>
    </source>
</evidence>
<dbReference type="SUPFAM" id="SSF51445">
    <property type="entry name" value="(Trans)glycosidases"/>
    <property type="match status" value="1"/>
</dbReference>
<evidence type="ECO:0000259" key="5">
    <source>
        <dbReference type="Pfam" id="PF02055"/>
    </source>
</evidence>
<dbReference type="PANTHER" id="PTHR11069:SF23">
    <property type="entry name" value="LYSOSOMAL ACID GLUCOSYLCERAMIDASE"/>
    <property type="match status" value="1"/>
</dbReference>
<reference evidence="7 8" key="1">
    <citation type="submission" date="2024-03" db="EMBL/GenBank/DDBJ databases">
        <title>Ignisphaera cupida sp. nov., a hyperthermophilic hydrolytic archaeon from a hot spring of Kamchatka, and proposal of Ignisphaeraceae fam. nov.</title>
        <authorList>
            <person name="Podosokorskaya O.A."/>
            <person name="Elcheninov A.G."/>
            <person name="Maltseva A.I."/>
            <person name="Zayulina K.S."/>
            <person name="Novikov A."/>
            <person name="Merkel A.Y."/>
        </authorList>
    </citation>
    <scope>NUCLEOTIDE SEQUENCE [LARGE SCALE GENOMIC DNA]</scope>
    <source>
        <strain evidence="7 8">38H-sp</strain>
    </source>
</reference>
<dbReference type="EMBL" id="JBCHKQ010000004">
    <property type="protein sequence ID" value="MEM5948529.1"/>
    <property type="molecule type" value="Genomic_DNA"/>
</dbReference>
<dbReference type="InterPro" id="IPR017853">
    <property type="entry name" value="GH"/>
</dbReference>
<proteinExistence type="inferred from homology"/>
<name>A0ABU9UCY2_9SPIR</name>
<accession>A0ABU9UCY2</accession>
<keyword evidence="2" id="KW-0732">Signal</keyword>
<dbReference type="Gene3D" id="2.60.40.1180">
    <property type="entry name" value="Golgi alpha-mannosidase II"/>
    <property type="match status" value="1"/>
</dbReference>
<keyword evidence="4" id="KW-0326">Glycosidase</keyword>
<dbReference type="InterPro" id="IPR001139">
    <property type="entry name" value="Glyco_hydro_30"/>
</dbReference>
<dbReference type="Gene3D" id="3.20.20.80">
    <property type="entry name" value="Glycosidases"/>
    <property type="match status" value="1"/>
</dbReference>
<evidence type="ECO:0000259" key="6">
    <source>
        <dbReference type="Pfam" id="PF17189"/>
    </source>
</evidence>
<dbReference type="InterPro" id="IPR033453">
    <property type="entry name" value="Glyco_hydro_30_TIM-barrel"/>
</dbReference>
<dbReference type="Pfam" id="PF02055">
    <property type="entry name" value="Glyco_hydro_30"/>
    <property type="match status" value="1"/>
</dbReference>
<organism evidence="7 8">
    <name type="scientific">Rarispira pelagica</name>
    <dbReference type="NCBI Taxonomy" id="3141764"/>
    <lineage>
        <taxon>Bacteria</taxon>
        <taxon>Pseudomonadati</taxon>
        <taxon>Spirochaetota</taxon>
        <taxon>Spirochaetia</taxon>
        <taxon>Winmispirales</taxon>
        <taxon>Winmispiraceae</taxon>
        <taxon>Rarispira</taxon>
    </lineage>
</organism>
<dbReference type="Pfam" id="PF17189">
    <property type="entry name" value="Glyco_hydro_30C"/>
    <property type="match status" value="1"/>
</dbReference>
<feature type="domain" description="Glycosyl hydrolase family 30 TIM-barrel" evidence="5">
    <location>
        <begin position="44"/>
        <end position="374"/>
    </location>
</feature>
<comment type="caution">
    <text evidence="7">The sequence shown here is derived from an EMBL/GenBank/DDBJ whole genome shotgun (WGS) entry which is preliminary data.</text>
</comment>
<evidence type="ECO:0000256" key="2">
    <source>
        <dbReference type="ARBA" id="ARBA00022729"/>
    </source>
</evidence>
<protein>
    <submittedName>
        <fullName evidence="7">Glycoside hydrolase family 30 beta sandwich domain-containing protein</fullName>
    </submittedName>
</protein>
<evidence type="ECO:0000256" key="3">
    <source>
        <dbReference type="ARBA" id="ARBA00022801"/>
    </source>
</evidence>
<feature type="domain" description="Glycosyl hydrolase family 30 beta sandwich" evidence="6">
    <location>
        <begin position="379"/>
        <end position="439"/>
    </location>
</feature>
<dbReference type="PRINTS" id="PR00843">
    <property type="entry name" value="GLHYDRLASE30"/>
</dbReference>
<comment type="similarity">
    <text evidence="1 4">Belongs to the glycosyl hydrolase 30 family.</text>
</comment>
<dbReference type="PANTHER" id="PTHR11069">
    <property type="entry name" value="GLUCOSYLCERAMIDASE"/>
    <property type="match status" value="1"/>
</dbReference>
<sequence length="444" mass="50629">MKVLDIVKSSYGSYFDKIENPICDCRINASLKVDLSDKRQVFLGFGTALTEAAAYVLSFLSYEDRKKVIDSYFNKEKGLGLSFVRTHISSCDFSLSSWSCLEKEGDTSLLSFSLEPMEKFQLPLILDVFASYPDLRLFLSPWSPPAWMKTNRDMCHGGKLLPEYRETWAMYFVRFIESLKQHGIDTWAVSVQNEPEAVQTWESCIYTAEEEAVFVRDFLGPALKNNGFDDVRIFIWDHNRDRLRERAEESMSVEGAAEYISGFAYHWYSVNHFENVKYVREKFPDKMLVFTEGCIEGGARPGDWYVAERYARDIIGDINSGVEVWIDWNAALDMQGGPNHVGNYCDSPVLVDIDKSSFYMQPSYYAIAHFSKFINDKATVLGCSLTTENDGIYACALDNNDGTITVVILNSTKEDVALVLNIGHNKLDTCVKNKTIMTYRIKKE</sequence>
<dbReference type="InterPro" id="IPR013780">
    <property type="entry name" value="Glyco_hydro_b"/>
</dbReference>
<dbReference type="RefSeq" id="WP_420069982.1">
    <property type="nucleotide sequence ID" value="NZ_JBCHKQ010000004.1"/>
</dbReference>
<keyword evidence="3 4" id="KW-0378">Hydrolase</keyword>
<dbReference type="GO" id="GO:0016787">
    <property type="term" value="F:hydrolase activity"/>
    <property type="evidence" value="ECO:0007669"/>
    <property type="project" value="UniProtKB-KW"/>
</dbReference>
<evidence type="ECO:0000256" key="1">
    <source>
        <dbReference type="ARBA" id="ARBA00005382"/>
    </source>
</evidence>
<evidence type="ECO:0000313" key="8">
    <source>
        <dbReference type="Proteomes" id="UP001466331"/>
    </source>
</evidence>
<evidence type="ECO:0000313" key="7">
    <source>
        <dbReference type="EMBL" id="MEM5948529.1"/>
    </source>
</evidence>
<gene>
    <name evidence="7" type="ORF">WKV44_08225</name>
</gene>
<dbReference type="Proteomes" id="UP001466331">
    <property type="component" value="Unassembled WGS sequence"/>
</dbReference>